<keyword evidence="7 12" id="KW-0648">Protein biosynthesis</keyword>
<dbReference type="InterPro" id="IPR044140">
    <property type="entry name" value="ProRS_anticodon_short"/>
</dbReference>
<evidence type="ECO:0000256" key="5">
    <source>
        <dbReference type="ARBA" id="ARBA00022741"/>
    </source>
</evidence>
<keyword evidence="3 12" id="KW-0963">Cytoplasm</keyword>
<dbReference type="PANTHER" id="PTHR42753">
    <property type="entry name" value="MITOCHONDRIAL RIBOSOME PROTEIN L39/PROLYL-TRNA LIGASE FAMILY MEMBER"/>
    <property type="match status" value="1"/>
</dbReference>
<keyword evidence="5 12" id="KW-0547">Nucleotide-binding</keyword>
<evidence type="ECO:0000313" key="15">
    <source>
        <dbReference type="Proteomes" id="UP000657177"/>
    </source>
</evidence>
<dbReference type="InterPro" id="IPR036754">
    <property type="entry name" value="YbaK/aa-tRNA-synt-asso_dom_sf"/>
</dbReference>
<dbReference type="CDD" id="cd04334">
    <property type="entry name" value="ProRS-INS"/>
    <property type="match status" value="1"/>
</dbReference>
<dbReference type="PROSITE" id="PS50862">
    <property type="entry name" value="AA_TRNA_LIGASE_II"/>
    <property type="match status" value="1"/>
</dbReference>
<dbReference type="FunFam" id="3.30.930.10:FF:000065">
    <property type="entry name" value="Proline--tRNA ligase"/>
    <property type="match status" value="1"/>
</dbReference>
<dbReference type="InterPro" id="IPR045864">
    <property type="entry name" value="aa-tRNA-synth_II/BPL/LPL"/>
</dbReference>
<evidence type="ECO:0000256" key="11">
    <source>
        <dbReference type="ARBA" id="ARBA00060755"/>
    </source>
</evidence>
<gene>
    <name evidence="12" type="primary">proS</name>
    <name evidence="14" type="ORF">G5B42_04455</name>
</gene>
<dbReference type="SUPFAM" id="SSF55681">
    <property type="entry name" value="Class II aaRS and biotin synthetases"/>
    <property type="match status" value="1"/>
</dbReference>
<dbReference type="CDD" id="cd00779">
    <property type="entry name" value="ProRS_core_prok"/>
    <property type="match status" value="1"/>
</dbReference>
<proteinExistence type="inferred from homology"/>
<dbReference type="PANTHER" id="PTHR42753:SF2">
    <property type="entry name" value="PROLINE--TRNA LIGASE"/>
    <property type="match status" value="1"/>
</dbReference>
<protein>
    <recommendedName>
        <fullName evidence="12">Proline--tRNA ligase</fullName>
        <ecNumber evidence="12">6.1.1.15</ecNumber>
    </recommendedName>
    <alternativeName>
        <fullName evidence="12">Prolyl-tRNA synthetase</fullName>
        <shortName evidence="12">ProRS</shortName>
    </alternativeName>
</protein>
<dbReference type="GO" id="GO:0004827">
    <property type="term" value="F:proline-tRNA ligase activity"/>
    <property type="evidence" value="ECO:0007669"/>
    <property type="project" value="UniProtKB-UniRule"/>
</dbReference>
<dbReference type="HAMAP" id="MF_01569">
    <property type="entry name" value="Pro_tRNA_synth_type1"/>
    <property type="match status" value="1"/>
</dbReference>
<dbReference type="InterPro" id="IPR007214">
    <property type="entry name" value="YbaK/aa-tRNA-synth-assoc-dom"/>
</dbReference>
<dbReference type="InterPro" id="IPR006195">
    <property type="entry name" value="aa-tRNA-synth_II"/>
</dbReference>
<dbReference type="RefSeq" id="WP_181339249.1">
    <property type="nucleotide sequence ID" value="NZ_JAAKDE010000008.1"/>
</dbReference>
<comment type="catalytic activity">
    <reaction evidence="9 12">
        <text>tRNA(Pro) + L-proline + ATP = L-prolyl-tRNA(Pro) + AMP + diphosphate</text>
        <dbReference type="Rhea" id="RHEA:14305"/>
        <dbReference type="Rhea" id="RHEA-COMP:9700"/>
        <dbReference type="Rhea" id="RHEA-COMP:9702"/>
        <dbReference type="ChEBI" id="CHEBI:30616"/>
        <dbReference type="ChEBI" id="CHEBI:33019"/>
        <dbReference type="ChEBI" id="CHEBI:60039"/>
        <dbReference type="ChEBI" id="CHEBI:78442"/>
        <dbReference type="ChEBI" id="CHEBI:78532"/>
        <dbReference type="ChEBI" id="CHEBI:456215"/>
        <dbReference type="EC" id="6.1.1.15"/>
    </reaction>
</comment>
<dbReference type="PIRSF" id="PIRSF001535">
    <property type="entry name" value="ProRS_1"/>
    <property type="match status" value="1"/>
</dbReference>
<keyword evidence="6 12" id="KW-0067">ATP-binding</keyword>
<comment type="subunit">
    <text evidence="2 12">Homodimer.</text>
</comment>
<evidence type="ECO:0000256" key="6">
    <source>
        <dbReference type="ARBA" id="ARBA00022840"/>
    </source>
</evidence>
<dbReference type="InterPro" id="IPR004154">
    <property type="entry name" value="Anticodon-bd"/>
</dbReference>
<feature type="domain" description="Aminoacyl-transfer RNA synthetases class-II family profile" evidence="13">
    <location>
        <begin position="47"/>
        <end position="464"/>
    </location>
</feature>
<evidence type="ECO:0000256" key="12">
    <source>
        <dbReference type="HAMAP-Rule" id="MF_01569"/>
    </source>
</evidence>
<dbReference type="AlphaFoldDB" id="A0A8J6HZI6"/>
<dbReference type="CDD" id="cd00861">
    <property type="entry name" value="ProRS_anticodon_short"/>
    <property type="match status" value="1"/>
</dbReference>
<dbReference type="FunFam" id="3.30.930.10:FF:000066">
    <property type="entry name" value="Proline--tRNA ligase"/>
    <property type="match status" value="1"/>
</dbReference>
<sequence length="570" mass="64042">MRYSQYYIPTLREVPSEAELDSHKLMLRAGMIRKAAAGIYSFLPLAQRVLKKIIRIVEEEMDRAGGMQVLLPIVQPAEIWHQTGRWDVYGDEMFRLQDRHGRDFCLGPTHEEMITTLLKNEVRSYRDLPLRIYQIQNKYRDEIRPRFGVMRAREFIMKDLYSFDRDEEGLNRSYEAMYEAYTRIFTRCGLKFRAVEADSGAIGGEVSHEFMVLAPAGEAVILYCEGCNYAANDEKATAALPETAAEPLLAVEKVATPNQATVAEVTAFLKVAPEKLIKTLFYKTESEFIAVLVRGDDDLNEIKLGNLLNQPYWLAAPEEIAEKLGLPVGYVGPVGLKEKGVKVFADLRIQTMKNAICGANEQDFHLRHVNLERDFTVDTFADLRLAKAGDACVHCGQPLQETRGVEVGHIFKLGTKYSSALNATFRDEDGVEKPFIMGCYGIGISRIMAAAIEQNNDENGIKWPLPIAPFQVIILALGEEQKAAAEQIYRELTAAGVEVLYDDRDERPGVKFKDADLIGIPLRLTVGPKSLAQGEVEVKVRMTGEDFRWPLAEITARVLAYIKEHDPVGA</sequence>
<comment type="similarity">
    <text evidence="11 12">Belongs to the class-II aminoacyl-tRNA synthetase family. ProS type 1 subfamily.</text>
</comment>
<dbReference type="InterPro" id="IPR002316">
    <property type="entry name" value="Pro-tRNA-ligase_IIa"/>
</dbReference>
<dbReference type="InterPro" id="IPR023717">
    <property type="entry name" value="Pro-tRNA-Synthase_IIa_type1"/>
</dbReference>
<dbReference type="InterPro" id="IPR004500">
    <property type="entry name" value="Pro-tRNA-synth_IIa_bac-type"/>
</dbReference>
<dbReference type="PRINTS" id="PR01046">
    <property type="entry name" value="TRNASYNTHPRO"/>
</dbReference>
<evidence type="ECO:0000256" key="4">
    <source>
        <dbReference type="ARBA" id="ARBA00022598"/>
    </source>
</evidence>
<dbReference type="Gene3D" id="3.30.930.10">
    <property type="entry name" value="Bira Bifunctional Protein, Domain 2"/>
    <property type="match status" value="2"/>
</dbReference>
<dbReference type="GO" id="GO:0140096">
    <property type="term" value="F:catalytic activity, acting on a protein"/>
    <property type="evidence" value="ECO:0007669"/>
    <property type="project" value="UniProtKB-ARBA"/>
</dbReference>
<comment type="domain">
    <text evidence="12">Consists of three domains: the N-terminal catalytic domain, the editing domain and the C-terminal anticodon-binding domain.</text>
</comment>
<dbReference type="Pfam" id="PF00587">
    <property type="entry name" value="tRNA-synt_2b"/>
    <property type="match status" value="1"/>
</dbReference>
<dbReference type="InterPro" id="IPR033730">
    <property type="entry name" value="ProRS_core_prok"/>
</dbReference>
<dbReference type="InterPro" id="IPR050062">
    <property type="entry name" value="Pro-tRNA_synthetase"/>
</dbReference>
<dbReference type="Pfam" id="PF04073">
    <property type="entry name" value="tRNA_edit"/>
    <property type="match status" value="1"/>
</dbReference>
<comment type="caution">
    <text evidence="14">The sequence shown here is derived from an EMBL/GenBank/DDBJ whole genome shotgun (WGS) entry which is preliminary data.</text>
</comment>
<evidence type="ECO:0000256" key="1">
    <source>
        <dbReference type="ARBA" id="ARBA00004496"/>
    </source>
</evidence>
<dbReference type="NCBIfam" id="NF006625">
    <property type="entry name" value="PRK09194.1"/>
    <property type="match status" value="1"/>
</dbReference>
<comment type="subcellular location">
    <subcellularLocation>
        <location evidence="1 12">Cytoplasm</location>
    </subcellularLocation>
</comment>
<evidence type="ECO:0000313" key="14">
    <source>
        <dbReference type="EMBL" id="MBA2132795.1"/>
    </source>
</evidence>
<dbReference type="Gene3D" id="3.40.50.800">
    <property type="entry name" value="Anticodon-binding domain"/>
    <property type="match status" value="1"/>
</dbReference>
<dbReference type="SUPFAM" id="SSF52954">
    <property type="entry name" value="Class II aaRS ABD-related"/>
    <property type="match status" value="1"/>
</dbReference>
<keyword evidence="15" id="KW-1185">Reference proteome</keyword>
<dbReference type="EMBL" id="JAAKDE010000008">
    <property type="protein sequence ID" value="MBA2132795.1"/>
    <property type="molecule type" value="Genomic_DNA"/>
</dbReference>
<dbReference type="NCBIfam" id="TIGR00409">
    <property type="entry name" value="proS_fam_II"/>
    <property type="match status" value="1"/>
</dbReference>
<dbReference type="GO" id="GO:0005829">
    <property type="term" value="C:cytosol"/>
    <property type="evidence" value="ECO:0007669"/>
    <property type="project" value="TreeGrafter"/>
</dbReference>
<name>A0A8J6HZI6_9FIRM</name>
<dbReference type="GO" id="GO:0016740">
    <property type="term" value="F:transferase activity"/>
    <property type="evidence" value="ECO:0007669"/>
    <property type="project" value="UniProtKB-ARBA"/>
</dbReference>
<dbReference type="InterPro" id="IPR036621">
    <property type="entry name" value="Anticodon-bd_dom_sf"/>
</dbReference>
<evidence type="ECO:0000256" key="9">
    <source>
        <dbReference type="ARBA" id="ARBA00047671"/>
    </source>
</evidence>
<evidence type="ECO:0000256" key="2">
    <source>
        <dbReference type="ARBA" id="ARBA00011738"/>
    </source>
</evidence>
<comment type="function">
    <text evidence="10 12">Catalyzes the attachment of proline to tRNA(Pro) in a two-step reaction: proline is first activated by ATP to form Pro-AMP and then transferred to the acceptor end of tRNA(Pro). As ProRS can inadvertently accommodate and process non-cognate amino acids such as alanine and cysteine, to avoid such errors it has two additional distinct editing activities against alanine. One activity is designated as 'pretransfer' editing and involves the tRNA(Pro)-independent hydrolysis of activated Ala-AMP. The other activity is designated 'posttransfer' editing and involves deacylation of mischarged Ala-tRNA(Pro). The misacylated Cys-tRNA(Pro) is not edited by ProRS.</text>
</comment>
<dbReference type="GO" id="GO:0005524">
    <property type="term" value="F:ATP binding"/>
    <property type="evidence" value="ECO:0007669"/>
    <property type="project" value="UniProtKB-UniRule"/>
</dbReference>
<evidence type="ECO:0000256" key="10">
    <source>
        <dbReference type="ARBA" id="ARBA00053664"/>
    </source>
</evidence>
<dbReference type="GO" id="GO:0006433">
    <property type="term" value="P:prolyl-tRNA aminoacylation"/>
    <property type="evidence" value="ECO:0007669"/>
    <property type="project" value="UniProtKB-UniRule"/>
</dbReference>
<dbReference type="Proteomes" id="UP000657177">
    <property type="component" value="Unassembled WGS sequence"/>
</dbReference>
<dbReference type="Pfam" id="PF03129">
    <property type="entry name" value="HGTP_anticodon"/>
    <property type="match status" value="1"/>
</dbReference>
<organism evidence="14 15">
    <name type="scientific">Capillibacterium thermochitinicola</name>
    <dbReference type="NCBI Taxonomy" id="2699427"/>
    <lineage>
        <taxon>Bacteria</taxon>
        <taxon>Bacillati</taxon>
        <taxon>Bacillota</taxon>
        <taxon>Capillibacterium</taxon>
    </lineage>
</organism>
<evidence type="ECO:0000259" key="13">
    <source>
        <dbReference type="PROSITE" id="PS50862"/>
    </source>
</evidence>
<evidence type="ECO:0000256" key="8">
    <source>
        <dbReference type="ARBA" id="ARBA00023146"/>
    </source>
</evidence>
<keyword evidence="4 12" id="KW-0436">Ligase</keyword>
<dbReference type="InterPro" id="IPR002314">
    <property type="entry name" value="aa-tRNA-synt_IIb"/>
</dbReference>
<dbReference type="SUPFAM" id="SSF55826">
    <property type="entry name" value="YbaK/ProRS associated domain"/>
    <property type="match status" value="1"/>
</dbReference>
<evidence type="ECO:0000256" key="3">
    <source>
        <dbReference type="ARBA" id="ARBA00022490"/>
    </source>
</evidence>
<evidence type="ECO:0000256" key="7">
    <source>
        <dbReference type="ARBA" id="ARBA00022917"/>
    </source>
</evidence>
<keyword evidence="8 12" id="KW-0030">Aminoacyl-tRNA synthetase</keyword>
<accession>A0A8J6HZI6</accession>
<dbReference type="EC" id="6.1.1.15" evidence="12"/>
<dbReference type="GO" id="GO:0002161">
    <property type="term" value="F:aminoacyl-tRNA deacylase activity"/>
    <property type="evidence" value="ECO:0007669"/>
    <property type="project" value="InterPro"/>
</dbReference>
<reference evidence="14" key="1">
    <citation type="submission" date="2020-06" db="EMBL/GenBank/DDBJ databases">
        <title>Novel chitinolytic bacterium.</title>
        <authorList>
            <person name="Ungkulpasvich U."/>
            <person name="Kosugi A."/>
            <person name="Uke A."/>
        </authorList>
    </citation>
    <scope>NUCLEOTIDE SEQUENCE</scope>
    <source>
        <strain evidence="14">UUS1-1</strain>
    </source>
</reference>